<sequence>MSTQPQPAEDPSAEGASPRELRRAQRLESRRREIVEVAEELFAAHGYDGTSLEKIAAGSGYSVGGIYNFFRSKDAVYAAVLDRHTTVLVERLTACVGAGGTGLDTLLSMASTAVRTLGEFPDRTRLTLGALRPDFSPDSRGHFRRILEAYAIAIRDGQGDGTVRDGDPRHLAQYVGGLVLAQTQVDPELTGDASGIPRDEFLALVRRALGTVQG</sequence>
<dbReference type="EMBL" id="BAAAYN010000038">
    <property type="protein sequence ID" value="GAA3392610.1"/>
    <property type="molecule type" value="Genomic_DNA"/>
</dbReference>
<comment type="caution">
    <text evidence="7">The sequence shown here is derived from an EMBL/GenBank/DDBJ whole genome shotgun (WGS) entry which is preliminary data.</text>
</comment>
<accession>A0ABP6T4V8</accession>
<dbReference type="PANTHER" id="PTHR30055:SF234">
    <property type="entry name" value="HTH-TYPE TRANSCRIPTIONAL REGULATOR BETI"/>
    <property type="match status" value="1"/>
</dbReference>
<evidence type="ECO:0000259" key="6">
    <source>
        <dbReference type="PROSITE" id="PS50977"/>
    </source>
</evidence>
<dbReference type="InterPro" id="IPR009057">
    <property type="entry name" value="Homeodomain-like_sf"/>
</dbReference>
<feature type="domain" description="HTH tetR-type" evidence="6">
    <location>
        <begin position="28"/>
        <end position="88"/>
    </location>
</feature>
<evidence type="ECO:0000256" key="2">
    <source>
        <dbReference type="ARBA" id="ARBA00023125"/>
    </source>
</evidence>
<dbReference type="Pfam" id="PF00440">
    <property type="entry name" value="TetR_N"/>
    <property type="match status" value="1"/>
</dbReference>
<reference evidence="8" key="1">
    <citation type="journal article" date="2019" name="Int. J. Syst. Evol. Microbiol.">
        <title>The Global Catalogue of Microorganisms (GCM) 10K type strain sequencing project: providing services to taxonomists for standard genome sequencing and annotation.</title>
        <authorList>
            <consortium name="The Broad Institute Genomics Platform"/>
            <consortium name="The Broad Institute Genome Sequencing Center for Infectious Disease"/>
            <person name="Wu L."/>
            <person name="Ma J."/>
        </authorList>
    </citation>
    <scope>NUCLEOTIDE SEQUENCE [LARGE SCALE GENOMIC DNA]</scope>
    <source>
        <strain evidence="8">JCM 9458</strain>
    </source>
</reference>
<dbReference type="InterPro" id="IPR001647">
    <property type="entry name" value="HTH_TetR"/>
</dbReference>
<organism evidence="7 8">
    <name type="scientific">Cryptosporangium minutisporangium</name>
    <dbReference type="NCBI Taxonomy" id="113569"/>
    <lineage>
        <taxon>Bacteria</taxon>
        <taxon>Bacillati</taxon>
        <taxon>Actinomycetota</taxon>
        <taxon>Actinomycetes</taxon>
        <taxon>Cryptosporangiales</taxon>
        <taxon>Cryptosporangiaceae</taxon>
        <taxon>Cryptosporangium</taxon>
    </lineage>
</organism>
<feature type="region of interest" description="Disordered" evidence="5">
    <location>
        <begin position="1"/>
        <end position="25"/>
    </location>
</feature>
<dbReference type="RefSeq" id="WP_345731122.1">
    <property type="nucleotide sequence ID" value="NZ_BAAAYN010000038.1"/>
</dbReference>
<keyword evidence="1" id="KW-0805">Transcription regulation</keyword>
<dbReference type="SUPFAM" id="SSF48498">
    <property type="entry name" value="Tetracyclin repressor-like, C-terminal domain"/>
    <property type="match status" value="1"/>
</dbReference>
<keyword evidence="8" id="KW-1185">Reference proteome</keyword>
<dbReference type="PRINTS" id="PR00455">
    <property type="entry name" value="HTHTETR"/>
</dbReference>
<dbReference type="InterPro" id="IPR050109">
    <property type="entry name" value="HTH-type_TetR-like_transc_reg"/>
</dbReference>
<evidence type="ECO:0000313" key="8">
    <source>
        <dbReference type="Proteomes" id="UP001501676"/>
    </source>
</evidence>
<dbReference type="SUPFAM" id="SSF46689">
    <property type="entry name" value="Homeodomain-like"/>
    <property type="match status" value="1"/>
</dbReference>
<keyword evidence="3" id="KW-0804">Transcription</keyword>
<evidence type="ECO:0000256" key="3">
    <source>
        <dbReference type="ARBA" id="ARBA00023163"/>
    </source>
</evidence>
<proteinExistence type="predicted"/>
<evidence type="ECO:0000256" key="1">
    <source>
        <dbReference type="ARBA" id="ARBA00023015"/>
    </source>
</evidence>
<protein>
    <recommendedName>
        <fullName evidence="6">HTH tetR-type domain-containing protein</fullName>
    </recommendedName>
</protein>
<evidence type="ECO:0000256" key="5">
    <source>
        <dbReference type="SAM" id="MobiDB-lite"/>
    </source>
</evidence>
<dbReference type="PROSITE" id="PS50977">
    <property type="entry name" value="HTH_TETR_2"/>
    <property type="match status" value="1"/>
</dbReference>
<dbReference type="Gene3D" id="1.10.357.10">
    <property type="entry name" value="Tetracycline Repressor, domain 2"/>
    <property type="match status" value="1"/>
</dbReference>
<gene>
    <name evidence="7" type="ORF">GCM10020369_55010</name>
</gene>
<evidence type="ECO:0000256" key="4">
    <source>
        <dbReference type="PROSITE-ProRule" id="PRU00335"/>
    </source>
</evidence>
<dbReference type="InterPro" id="IPR036271">
    <property type="entry name" value="Tet_transcr_reg_TetR-rel_C_sf"/>
</dbReference>
<name>A0ABP6T4V8_9ACTN</name>
<evidence type="ECO:0000313" key="7">
    <source>
        <dbReference type="EMBL" id="GAA3392610.1"/>
    </source>
</evidence>
<feature type="DNA-binding region" description="H-T-H motif" evidence="4">
    <location>
        <begin position="51"/>
        <end position="70"/>
    </location>
</feature>
<dbReference type="PANTHER" id="PTHR30055">
    <property type="entry name" value="HTH-TYPE TRANSCRIPTIONAL REGULATOR RUTR"/>
    <property type="match status" value="1"/>
</dbReference>
<dbReference type="Proteomes" id="UP001501676">
    <property type="component" value="Unassembled WGS sequence"/>
</dbReference>
<dbReference type="Gene3D" id="1.10.10.60">
    <property type="entry name" value="Homeodomain-like"/>
    <property type="match status" value="1"/>
</dbReference>
<keyword evidence="2 4" id="KW-0238">DNA-binding</keyword>